<comment type="caution">
    <text evidence="1">The sequence shown here is derived from an EMBL/GenBank/DDBJ whole genome shotgun (WGS) entry which is preliminary data.</text>
</comment>
<accession>A0ABQ9TE09</accession>
<evidence type="ECO:0000313" key="1">
    <source>
        <dbReference type="EMBL" id="KAK2082978.1"/>
    </source>
</evidence>
<name>A0ABQ9TE09_SAGOE</name>
<dbReference type="EMBL" id="JASSZA010000023">
    <property type="protein sequence ID" value="KAK2082978.1"/>
    <property type="molecule type" value="Genomic_DNA"/>
</dbReference>
<keyword evidence="2" id="KW-1185">Reference proteome</keyword>
<proteinExistence type="predicted"/>
<reference evidence="1 2" key="1">
    <citation type="submission" date="2023-05" db="EMBL/GenBank/DDBJ databases">
        <title>B98-5 Cell Line De Novo Hybrid Assembly: An Optical Mapping Approach.</title>
        <authorList>
            <person name="Kananen K."/>
            <person name="Auerbach J.A."/>
            <person name="Kautto E."/>
            <person name="Blachly J.S."/>
        </authorList>
    </citation>
    <scope>NUCLEOTIDE SEQUENCE [LARGE SCALE GENOMIC DNA]</scope>
    <source>
        <strain evidence="1">B95-8</strain>
        <tissue evidence="1">Cell line</tissue>
    </source>
</reference>
<evidence type="ECO:0000313" key="2">
    <source>
        <dbReference type="Proteomes" id="UP001266305"/>
    </source>
</evidence>
<dbReference type="Proteomes" id="UP001266305">
    <property type="component" value="Unassembled WGS sequence"/>
</dbReference>
<sequence length="109" mass="12892">MKIKEVNTTGIIMVEFLKLYNQIHEPKEKGSTRVHALNNVNKALRVLQNNNERNHKAKQSHKVCKMIDIRADTTLPVRDYSHMGVEVVSKYHKMVEWTDRQYLTFLYHV</sequence>
<protein>
    <submittedName>
        <fullName evidence="1">Uncharacterized protein</fullName>
    </submittedName>
</protein>
<gene>
    <name evidence="1" type="ORF">P7K49_038214</name>
</gene>
<organism evidence="1 2">
    <name type="scientific">Saguinus oedipus</name>
    <name type="common">Cotton-top tamarin</name>
    <name type="synonym">Oedipomidas oedipus</name>
    <dbReference type="NCBI Taxonomy" id="9490"/>
    <lineage>
        <taxon>Eukaryota</taxon>
        <taxon>Metazoa</taxon>
        <taxon>Chordata</taxon>
        <taxon>Craniata</taxon>
        <taxon>Vertebrata</taxon>
        <taxon>Euteleostomi</taxon>
        <taxon>Mammalia</taxon>
        <taxon>Eutheria</taxon>
        <taxon>Euarchontoglires</taxon>
        <taxon>Primates</taxon>
        <taxon>Haplorrhini</taxon>
        <taxon>Platyrrhini</taxon>
        <taxon>Cebidae</taxon>
        <taxon>Callitrichinae</taxon>
        <taxon>Saguinus</taxon>
    </lineage>
</organism>